<dbReference type="CDD" id="cd00051">
    <property type="entry name" value="EFh"/>
    <property type="match status" value="1"/>
</dbReference>
<gene>
    <name evidence="14" type="ORF">OUZ56_006600</name>
</gene>
<dbReference type="InterPro" id="IPR011992">
    <property type="entry name" value="EF-hand-dom_pair"/>
</dbReference>
<evidence type="ECO:0000256" key="8">
    <source>
        <dbReference type="ARBA" id="ARBA00023274"/>
    </source>
</evidence>
<dbReference type="InterPro" id="IPR052347">
    <property type="entry name" value="Isochorismatase_Nicotinamidase"/>
</dbReference>
<dbReference type="Proteomes" id="UP001234178">
    <property type="component" value="Unassembled WGS sequence"/>
</dbReference>
<keyword evidence="3" id="KW-0662">Pyridine nucleotide biosynthesis</keyword>
<dbReference type="Pfam" id="PF13499">
    <property type="entry name" value="EF-hand_7"/>
    <property type="match status" value="1"/>
</dbReference>
<dbReference type="CDD" id="cd01011">
    <property type="entry name" value="nicotinamidase"/>
    <property type="match status" value="1"/>
</dbReference>
<dbReference type="PANTHER" id="PTHR11080:SF2">
    <property type="entry name" value="LD05707P"/>
    <property type="match status" value="1"/>
</dbReference>
<evidence type="ECO:0000256" key="10">
    <source>
        <dbReference type="ARBA" id="ARBA00039017"/>
    </source>
</evidence>
<dbReference type="Pfam" id="PF00857">
    <property type="entry name" value="Isochorismatase"/>
    <property type="match status" value="1"/>
</dbReference>
<dbReference type="InterPro" id="IPR036380">
    <property type="entry name" value="Isochorismatase-like_sf"/>
</dbReference>
<dbReference type="SMART" id="SM00054">
    <property type="entry name" value="EFh"/>
    <property type="match status" value="2"/>
</dbReference>
<keyword evidence="8 12" id="KW-0687">Ribonucleoprotein</keyword>
<evidence type="ECO:0000256" key="7">
    <source>
        <dbReference type="ARBA" id="ARBA00022980"/>
    </source>
</evidence>
<comment type="similarity">
    <text evidence="1">Belongs to the isochorismatase family.</text>
</comment>
<dbReference type="SUPFAM" id="SSF52499">
    <property type="entry name" value="Isochorismatase-like hydrolases"/>
    <property type="match status" value="1"/>
</dbReference>
<accession>A0ABQ9YW41</accession>
<evidence type="ECO:0000256" key="3">
    <source>
        <dbReference type="ARBA" id="ARBA00022642"/>
    </source>
</evidence>
<feature type="domain" description="EF-hand" evidence="13">
    <location>
        <begin position="336"/>
        <end position="371"/>
    </location>
</feature>
<keyword evidence="5" id="KW-0378">Hydrolase</keyword>
<evidence type="ECO:0000256" key="4">
    <source>
        <dbReference type="ARBA" id="ARBA00022723"/>
    </source>
</evidence>
<dbReference type="InterPro" id="IPR036394">
    <property type="entry name" value="Ribosomal_uL22_sf"/>
</dbReference>
<sequence length="690" mass="78506">MEILLRQFQTKSFLSICKCLEPAYSHATSWTSGNAMLGKTLFHTSNTVAMPYNPPKGPRKWPIYNKKIFAPQLPGEERRPAYVCHMRTNIKYSPFKMWYVASMIRGMSVDEAIKQLSFVNKQGAVHVKEVLLEAQKLAVEKHNVEFKSNLWVAESFATKGLVMKGIRRHAKGRVGLYGSGSRAPLSLLVKTDYTRRTLFYAYQRTFPPNKKNLKSSPVRATPSYDSRINFRVLDCHERSKEVAEKKRKFERARPIITYTIRYTRPHCPCCFTVTRATRSYLLKSCRKVLPCSLVLYSARMAEQCSSDLIAAASDEGQLVELLDQEHPDVVDINNGSFPSDMEACFKAFDKDNDGLMTLSDFAALCRTLFRNEQGKAYAIEDCRLQEMFDVFDRNQDGYVDFQEFAFCWKQWIKPIVRPISALIIVDVQNDFITGSLSISNCPAQQNGQDVLKPTNKMLETVPFEVVFYSLDWHPENHVSFIENVGKRKLHPTSQKKAEEAVLYDTVIFEGPPLNEQKLWPKHCVQNSWGAELHSAVKVLDNGIFVHKGIHPDIDSYSAFWDNNKMSKTPLASLLQKKKITDLYVCGLAYDVCVGATASHSLEHGYRTILVDDASRGISLDDIHHTRDSLAEKNAVVVHSSQVKDMVEGRDRRPELGYFQALRLRQMPQNGGIRDPSPDDVSPRDSVIFLT</sequence>
<dbReference type="SUPFAM" id="SSF54843">
    <property type="entry name" value="Ribosomal protein L22"/>
    <property type="match status" value="1"/>
</dbReference>
<comment type="caution">
    <text evidence="14">The sequence shown here is derived from an EMBL/GenBank/DDBJ whole genome shotgun (WGS) entry which is preliminary data.</text>
</comment>
<dbReference type="Gene3D" id="3.90.470.10">
    <property type="entry name" value="Ribosomal protein L22/L17"/>
    <property type="match status" value="1"/>
</dbReference>
<dbReference type="InterPro" id="IPR002048">
    <property type="entry name" value="EF_hand_dom"/>
</dbReference>
<keyword evidence="6" id="KW-0106">Calcium</keyword>
<dbReference type="EMBL" id="JAOYFB010000001">
    <property type="protein sequence ID" value="KAK4004874.1"/>
    <property type="molecule type" value="Genomic_DNA"/>
</dbReference>
<protein>
    <recommendedName>
        <fullName evidence="10">nicotinamidase</fullName>
        <ecNumber evidence="10">3.5.1.19</ecNumber>
    </recommendedName>
    <alternativeName>
        <fullName evidence="11">Nicotinamide deamidase</fullName>
    </alternativeName>
</protein>
<evidence type="ECO:0000256" key="2">
    <source>
        <dbReference type="ARBA" id="ARBA00009451"/>
    </source>
</evidence>
<feature type="domain" description="EF-hand" evidence="13">
    <location>
        <begin position="383"/>
        <end position="414"/>
    </location>
</feature>
<evidence type="ECO:0000313" key="14">
    <source>
        <dbReference type="EMBL" id="KAK4004874.1"/>
    </source>
</evidence>
<evidence type="ECO:0000259" key="13">
    <source>
        <dbReference type="PROSITE" id="PS50222"/>
    </source>
</evidence>
<dbReference type="InterPro" id="IPR018247">
    <property type="entry name" value="EF_Hand_1_Ca_BS"/>
</dbReference>
<proteinExistence type="inferred from homology"/>
<evidence type="ECO:0000256" key="11">
    <source>
        <dbReference type="ARBA" id="ARBA00043224"/>
    </source>
</evidence>
<dbReference type="InterPro" id="IPR001063">
    <property type="entry name" value="Ribosomal_uL22"/>
</dbReference>
<organism evidence="14 15">
    <name type="scientific">Daphnia magna</name>
    <dbReference type="NCBI Taxonomy" id="35525"/>
    <lineage>
        <taxon>Eukaryota</taxon>
        <taxon>Metazoa</taxon>
        <taxon>Ecdysozoa</taxon>
        <taxon>Arthropoda</taxon>
        <taxon>Crustacea</taxon>
        <taxon>Branchiopoda</taxon>
        <taxon>Diplostraca</taxon>
        <taxon>Cladocera</taxon>
        <taxon>Anomopoda</taxon>
        <taxon>Daphniidae</taxon>
        <taxon>Daphnia</taxon>
    </lineage>
</organism>
<dbReference type="PROSITE" id="PS00018">
    <property type="entry name" value="EF_HAND_1"/>
    <property type="match status" value="2"/>
</dbReference>
<evidence type="ECO:0000256" key="6">
    <source>
        <dbReference type="ARBA" id="ARBA00022837"/>
    </source>
</evidence>
<evidence type="ECO:0000256" key="5">
    <source>
        <dbReference type="ARBA" id="ARBA00022801"/>
    </source>
</evidence>
<evidence type="ECO:0000256" key="1">
    <source>
        <dbReference type="ARBA" id="ARBA00006336"/>
    </source>
</evidence>
<keyword evidence="7 12" id="KW-0689">Ribosomal protein</keyword>
<evidence type="ECO:0000256" key="12">
    <source>
        <dbReference type="RuleBase" id="RU004005"/>
    </source>
</evidence>
<comment type="pathway">
    <text evidence="9">Cofactor biosynthesis; nicotinate biosynthesis; nicotinate from nicotinamide: step 1/1.</text>
</comment>
<dbReference type="Gene3D" id="1.10.238.10">
    <property type="entry name" value="EF-hand"/>
    <property type="match status" value="1"/>
</dbReference>
<keyword evidence="15" id="KW-1185">Reference proteome</keyword>
<dbReference type="EC" id="3.5.1.19" evidence="10"/>
<dbReference type="InterPro" id="IPR000868">
    <property type="entry name" value="Isochorismatase-like_dom"/>
</dbReference>
<keyword evidence="4" id="KW-0479">Metal-binding</keyword>
<dbReference type="Pfam" id="PF00237">
    <property type="entry name" value="Ribosomal_L22"/>
    <property type="match status" value="1"/>
</dbReference>
<reference evidence="14 15" key="1">
    <citation type="journal article" date="2023" name="Nucleic Acids Res.">
        <title>The hologenome of Daphnia magna reveals possible DNA methylation and microbiome-mediated evolution of the host genome.</title>
        <authorList>
            <person name="Chaturvedi A."/>
            <person name="Li X."/>
            <person name="Dhandapani V."/>
            <person name="Marshall H."/>
            <person name="Kissane S."/>
            <person name="Cuenca-Cambronero M."/>
            <person name="Asole G."/>
            <person name="Calvet F."/>
            <person name="Ruiz-Romero M."/>
            <person name="Marangio P."/>
            <person name="Guigo R."/>
            <person name="Rago D."/>
            <person name="Mirbahai L."/>
            <person name="Eastwood N."/>
            <person name="Colbourne J.K."/>
            <person name="Zhou J."/>
            <person name="Mallon E."/>
            <person name="Orsini L."/>
        </authorList>
    </citation>
    <scope>NUCLEOTIDE SEQUENCE [LARGE SCALE GENOMIC DNA]</scope>
    <source>
        <strain evidence="14">LRV0_1</strain>
    </source>
</reference>
<name>A0ABQ9YW41_9CRUS</name>
<evidence type="ECO:0000313" key="15">
    <source>
        <dbReference type="Proteomes" id="UP001234178"/>
    </source>
</evidence>
<evidence type="ECO:0000256" key="9">
    <source>
        <dbReference type="ARBA" id="ARBA00037900"/>
    </source>
</evidence>
<dbReference type="Gene3D" id="3.40.50.850">
    <property type="entry name" value="Isochorismatase-like"/>
    <property type="match status" value="1"/>
</dbReference>
<dbReference type="PANTHER" id="PTHR11080">
    <property type="entry name" value="PYRAZINAMIDASE/NICOTINAMIDASE"/>
    <property type="match status" value="1"/>
</dbReference>
<dbReference type="PROSITE" id="PS50222">
    <property type="entry name" value="EF_HAND_2"/>
    <property type="match status" value="2"/>
</dbReference>
<comment type="similarity">
    <text evidence="2 12">Belongs to the universal ribosomal protein uL22 family.</text>
</comment>
<dbReference type="SUPFAM" id="SSF47473">
    <property type="entry name" value="EF-hand"/>
    <property type="match status" value="1"/>
</dbReference>